<evidence type="ECO:0000259" key="9">
    <source>
        <dbReference type="PROSITE" id="PS51192"/>
    </source>
</evidence>
<reference evidence="12 13" key="1">
    <citation type="submission" date="2014-01" db="EMBL/GenBank/DDBJ databases">
        <title>Genome sequencing of Thermococcus guaymasensis.</title>
        <authorList>
            <person name="Zhang X."/>
            <person name="Alvare G."/>
            <person name="Fristensky B."/>
            <person name="Chen L."/>
            <person name="Suen T."/>
            <person name="Chen Q."/>
            <person name="Ma K."/>
        </authorList>
    </citation>
    <scope>NUCLEOTIDE SEQUENCE [LARGE SCALE GENOMIC DNA]</scope>
    <source>
        <strain evidence="12 13">DSM 11113</strain>
    </source>
</reference>
<dbReference type="Gene3D" id="3.40.50.300">
    <property type="entry name" value="P-loop containing nucleotide triphosphate hydrolases"/>
    <property type="match status" value="2"/>
</dbReference>
<evidence type="ECO:0000256" key="7">
    <source>
        <dbReference type="PROSITE-ProRule" id="PRU00552"/>
    </source>
</evidence>
<dbReference type="KEGG" id="tgy:X802_01910"/>
<dbReference type="InterPro" id="IPR027417">
    <property type="entry name" value="P-loop_NTPase"/>
</dbReference>
<dbReference type="PATRIC" id="fig|1432656.3.peg.374"/>
<dbReference type="SMART" id="SM00490">
    <property type="entry name" value="HELICc"/>
    <property type="match status" value="1"/>
</dbReference>
<name>A0A0X1KIJ6_9EURY</name>
<keyword evidence="5 8" id="KW-0347">Helicase</keyword>
<dbReference type="AlphaFoldDB" id="A0A0X1KIJ6"/>
<comment type="similarity">
    <text evidence="8">Belongs to the DEAD box helicase family.</text>
</comment>
<gene>
    <name evidence="12" type="ORF">X802_01910</name>
</gene>
<evidence type="ECO:0000313" key="12">
    <source>
        <dbReference type="EMBL" id="AJC71078.1"/>
    </source>
</evidence>
<dbReference type="SMART" id="SM00487">
    <property type="entry name" value="DEXDc"/>
    <property type="match status" value="1"/>
</dbReference>
<feature type="short sequence motif" description="Q motif" evidence="7">
    <location>
        <begin position="1"/>
        <end position="29"/>
    </location>
</feature>
<dbReference type="PANTHER" id="PTHR47963">
    <property type="entry name" value="DEAD-BOX ATP-DEPENDENT RNA HELICASE 47, MITOCHONDRIAL"/>
    <property type="match status" value="1"/>
</dbReference>
<dbReference type="PROSITE" id="PS51194">
    <property type="entry name" value="HELICASE_CTER"/>
    <property type="match status" value="1"/>
</dbReference>
<evidence type="ECO:0000256" key="2">
    <source>
        <dbReference type="ARBA" id="ARBA00022490"/>
    </source>
</evidence>
<dbReference type="Proteomes" id="UP000062043">
    <property type="component" value="Chromosome"/>
</dbReference>
<feature type="domain" description="Helicase ATP-binding" evidence="9">
    <location>
        <begin position="33"/>
        <end position="203"/>
    </location>
</feature>
<evidence type="ECO:0000259" key="10">
    <source>
        <dbReference type="PROSITE" id="PS51194"/>
    </source>
</evidence>
<evidence type="ECO:0000256" key="5">
    <source>
        <dbReference type="ARBA" id="ARBA00022806"/>
    </source>
</evidence>
<dbReference type="InterPro" id="IPR001650">
    <property type="entry name" value="Helicase_C-like"/>
</dbReference>
<keyword evidence="3 8" id="KW-0547">Nucleotide-binding</keyword>
<dbReference type="PROSITE" id="PS51195">
    <property type="entry name" value="Q_MOTIF"/>
    <property type="match status" value="1"/>
</dbReference>
<feature type="domain" description="Helicase C-terminal" evidence="10">
    <location>
        <begin position="227"/>
        <end position="378"/>
    </location>
</feature>
<dbReference type="EMBL" id="CP007140">
    <property type="protein sequence ID" value="AJC71078.1"/>
    <property type="molecule type" value="Genomic_DNA"/>
</dbReference>
<dbReference type="PANTHER" id="PTHR47963:SF8">
    <property type="entry name" value="ATP-DEPENDENT RNA HELICASE DEAD"/>
    <property type="match status" value="1"/>
</dbReference>
<dbReference type="PROSITE" id="PS00039">
    <property type="entry name" value="DEAD_ATP_HELICASE"/>
    <property type="match status" value="1"/>
</dbReference>
<dbReference type="Pfam" id="PF00271">
    <property type="entry name" value="Helicase_C"/>
    <property type="match status" value="1"/>
</dbReference>
<evidence type="ECO:0000256" key="4">
    <source>
        <dbReference type="ARBA" id="ARBA00022801"/>
    </source>
</evidence>
<dbReference type="InterPro" id="IPR050547">
    <property type="entry name" value="DEAD_box_RNA_helicases"/>
</dbReference>
<dbReference type="GO" id="GO:0140097">
    <property type="term" value="F:catalytic activity, acting on DNA"/>
    <property type="evidence" value="ECO:0007669"/>
    <property type="project" value="UniProtKB-ARBA"/>
</dbReference>
<dbReference type="EC" id="3.6.4.13" evidence="1"/>
<dbReference type="Pfam" id="PF00270">
    <property type="entry name" value="DEAD"/>
    <property type="match status" value="1"/>
</dbReference>
<keyword evidence="4 8" id="KW-0378">Hydrolase</keyword>
<dbReference type="STRING" id="1432656.X802_01910"/>
<accession>A0A0X1KIJ6</accession>
<dbReference type="GeneID" id="27134413"/>
<keyword evidence="2" id="KW-0963">Cytoplasm</keyword>
<evidence type="ECO:0000256" key="6">
    <source>
        <dbReference type="ARBA" id="ARBA00022840"/>
    </source>
</evidence>
<dbReference type="OrthoDB" id="4631at2157"/>
<dbReference type="RefSeq" id="WP_062370499.1">
    <property type="nucleotide sequence ID" value="NZ_CP007140.1"/>
</dbReference>
<evidence type="ECO:0000256" key="1">
    <source>
        <dbReference type="ARBA" id="ARBA00012552"/>
    </source>
</evidence>
<evidence type="ECO:0000313" key="13">
    <source>
        <dbReference type="Proteomes" id="UP000062043"/>
    </source>
</evidence>
<feature type="domain" description="DEAD-box RNA helicase Q" evidence="11">
    <location>
        <begin position="1"/>
        <end position="29"/>
    </location>
</feature>
<dbReference type="InterPro" id="IPR014014">
    <property type="entry name" value="RNA_helicase_DEAD_Q_motif"/>
</dbReference>
<dbReference type="InterPro" id="IPR044742">
    <property type="entry name" value="DEAD/DEAH_RhlB"/>
</dbReference>
<dbReference type="FunFam" id="3.40.50.300:FF:000108">
    <property type="entry name" value="ATP-dependent RNA helicase RhlE"/>
    <property type="match status" value="1"/>
</dbReference>
<dbReference type="CDD" id="cd18787">
    <property type="entry name" value="SF2_C_DEAD"/>
    <property type="match status" value="1"/>
</dbReference>
<organism evidence="12 13">
    <name type="scientific">Thermococcus guaymasensis DSM 11113</name>
    <dbReference type="NCBI Taxonomy" id="1432656"/>
    <lineage>
        <taxon>Archaea</taxon>
        <taxon>Methanobacteriati</taxon>
        <taxon>Methanobacteriota</taxon>
        <taxon>Thermococci</taxon>
        <taxon>Thermococcales</taxon>
        <taxon>Thermococcaceae</taxon>
        <taxon>Thermococcus</taxon>
    </lineage>
</organism>
<keyword evidence="6 8" id="KW-0067">ATP-binding</keyword>
<keyword evidence="13" id="KW-1185">Reference proteome</keyword>
<proteinExistence type="inferred from homology"/>
<dbReference type="GO" id="GO:0016787">
    <property type="term" value="F:hydrolase activity"/>
    <property type="evidence" value="ECO:0007669"/>
    <property type="project" value="UniProtKB-KW"/>
</dbReference>
<dbReference type="InterPro" id="IPR011545">
    <property type="entry name" value="DEAD/DEAH_box_helicase_dom"/>
</dbReference>
<dbReference type="GO" id="GO:0003723">
    <property type="term" value="F:RNA binding"/>
    <property type="evidence" value="ECO:0007669"/>
    <property type="project" value="TreeGrafter"/>
</dbReference>
<evidence type="ECO:0000256" key="8">
    <source>
        <dbReference type="RuleBase" id="RU000492"/>
    </source>
</evidence>
<protein>
    <recommendedName>
        <fullName evidence="1">RNA helicase</fullName>
        <ecNumber evidence="1">3.6.4.13</ecNumber>
    </recommendedName>
</protein>
<dbReference type="GO" id="GO:0005524">
    <property type="term" value="F:ATP binding"/>
    <property type="evidence" value="ECO:0007669"/>
    <property type="project" value="UniProtKB-KW"/>
</dbReference>
<sequence>MSFERLGLSESSLEAVRRKGFETPTDIQREVIPRLLEGTVDIIGQSQTGTGKTAAFALPIIEAIDSNEKTVQAIILTPTRELALQVADEIKSLRGKKRIYVYAIYGGQPIGPQIRALERGVHVVVGTPGRVLDHLNRGTLDLSAVKFFVLDEADRMLDMGFIDDIEEIMKRAPEDKRILMFSATMPMGILLLAKKYMKNPDVVLVSRDEIVPEMVDQEYIEVLPARKYEKLKEVLDEGFYGIIFCHTKRETRELSERLRRDGFKADALNGDMSQAARERTFGRFKERKINVLVATDVAARGLDVGEITHVVNYSLPMNPEQYIHRIGRTGRMGKKGKAITFLEPGEIGRFRGIARKAKVEVKRSHLSEKIPKHFRNENLEREYRQRWGRRRF</sequence>
<dbReference type="InterPro" id="IPR000629">
    <property type="entry name" value="RNA-helicase_DEAD-box_CS"/>
</dbReference>
<dbReference type="CDD" id="cd00268">
    <property type="entry name" value="DEADc"/>
    <property type="match status" value="1"/>
</dbReference>
<dbReference type="InterPro" id="IPR014001">
    <property type="entry name" value="Helicase_ATP-bd"/>
</dbReference>
<dbReference type="SUPFAM" id="SSF52540">
    <property type="entry name" value="P-loop containing nucleoside triphosphate hydrolases"/>
    <property type="match status" value="1"/>
</dbReference>
<evidence type="ECO:0000256" key="3">
    <source>
        <dbReference type="ARBA" id="ARBA00022741"/>
    </source>
</evidence>
<evidence type="ECO:0000259" key="11">
    <source>
        <dbReference type="PROSITE" id="PS51195"/>
    </source>
</evidence>
<dbReference type="PROSITE" id="PS51192">
    <property type="entry name" value="HELICASE_ATP_BIND_1"/>
    <property type="match status" value="1"/>
</dbReference>
<dbReference type="GO" id="GO:0003724">
    <property type="term" value="F:RNA helicase activity"/>
    <property type="evidence" value="ECO:0007669"/>
    <property type="project" value="UniProtKB-EC"/>
</dbReference>